<evidence type="ECO:0000313" key="2">
    <source>
        <dbReference type="EMBL" id="GJJ69242.1"/>
    </source>
</evidence>
<reference evidence="2" key="1">
    <citation type="submission" date="2021-11" db="EMBL/GenBank/DDBJ databases">
        <authorList>
            <person name="Herlambang A."/>
            <person name="Guo Y."/>
            <person name="Takashima Y."/>
            <person name="Nishizawa T."/>
        </authorList>
    </citation>
    <scope>NUCLEOTIDE SEQUENCE</scope>
    <source>
        <strain evidence="2">E1425</strain>
    </source>
</reference>
<keyword evidence="3" id="KW-1185">Reference proteome</keyword>
<evidence type="ECO:0000256" key="1">
    <source>
        <dbReference type="SAM" id="MobiDB-lite"/>
    </source>
</evidence>
<dbReference type="EMBL" id="BQFW01000002">
    <property type="protein sequence ID" value="GJJ69242.1"/>
    <property type="molecule type" value="Genomic_DNA"/>
</dbReference>
<evidence type="ECO:0000313" key="3">
    <source>
        <dbReference type="Proteomes" id="UP000827284"/>
    </source>
</evidence>
<name>A0A9P3H3U9_9FUNG</name>
<proteinExistence type="predicted"/>
<accession>A0A9P3H3U9</accession>
<organism evidence="2 3">
    <name type="scientific">Entomortierella parvispora</name>
    <dbReference type="NCBI Taxonomy" id="205924"/>
    <lineage>
        <taxon>Eukaryota</taxon>
        <taxon>Fungi</taxon>
        <taxon>Fungi incertae sedis</taxon>
        <taxon>Mucoromycota</taxon>
        <taxon>Mortierellomycotina</taxon>
        <taxon>Mortierellomycetes</taxon>
        <taxon>Mortierellales</taxon>
        <taxon>Mortierellaceae</taxon>
        <taxon>Entomortierella</taxon>
    </lineage>
</organism>
<gene>
    <name evidence="2" type="ORF">EMPS_01588</name>
</gene>
<dbReference type="Proteomes" id="UP000827284">
    <property type="component" value="Unassembled WGS sequence"/>
</dbReference>
<comment type="caution">
    <text evidence="2">The sequence shown here is derived from an EMBL/GenBank/DDBJ whole genome shotgun (WGS) entry which is preliminary data.</text>
</comment>
<sequence length="154" mass="17368">MEREEVVDLGSLAWRPWIVIDAYHGLAPRFLKDKIKTLFCTTQETRAPWWTGLRPNRDLESTLQKDCGLGKSIGVTDVSKSARPGEPGTRAGGHGGSNSNFGNFNRDRFDATRMKRLHKAGDKDVLDEYQGKRVLKVMERTGGVRYFLEKDLGN</sequence>
<dbReference type="AlphaFoldDB" id="A0A9P3H3U9"/>
<protein>
    <submittedName>
        <fullName evidence="2">Uncharacterized protein</fullName>
    </submittedName>
</protein>
<reference evidence="2" key="2">
    <citation type="journal article" date="2022" name="Microbiol. Resour. Announc.">
        <title>Whole-Genome Sequence of Entomortierella parvispora E1425, a Mucoromycotan Fungus Associated with Burkholderiaceae-Related Endosymbiotic Bacteria.</title>
        <authorList>
            <person name="Herlambang A."/>
            <person name="Guo Y."/>
            <person name="Takashima Y."/>
            <person name="Narisawa K."/>
            <person name="Ohta H."/>
            <person name="Nishizawa T."/>
        </authorList>
    </citation>
    <scope>NUCLEOTIDE SEQUENCE</scope>
    <source>
        <strain evidence="2">E1425</strain>
    </source>
</reference>
<feature type="region of interest" description="Disordered" evidence="1">
    <location>
        <begin position="74"/>
        <end position="103"/>
    </location>
</feature>